<gene>
    <name evidence="1" type="ORF">kuste4185</name>
</gene>
<name>Q1Q4K2_KUEST</name>
<dbReference type="EMBL" id="CT573071">
    <property type="protein sequence ID" value="CAJ74947.1"/>
    <property type="molecule type" value="Genomic_DNA"/>
</dbReference>
<dbReference type="AlphaFoldDB" id="Q1Q4K2"/>
<evidence type="ECO:0000313" key="1">
    <source>
        <dbReference type="EMBL" id="CAJ74947.1"/>
    </source>
</evidence>
<protein>
    <submittedName>
        <fullName evidence="1">Uncharacterized protein</fullName>
    </submittedName>
</protein>
<reference evidence="1" key="1">
    <citation type="journal article" date="2006" name="Nature">
        <title>Deciphering the evolution and metabolism of an anammox bacterium from a community genome.</title>
        <authorList>
            <person name="Strous M."/>
            <person name="Pelletier E."/>
            <person name="Mangenot S."/>
            <person name="Rattei T."/>
            <person name="Lehner A."/>
            <person name="Taylor M.W."/>
            <person name="Horn M."/>
            <person name="Daims H."/>
            <person name="Bartol-Mavel D."/>
            <person name="Wincker P."/>
            <person name="Barbe V."/>
            <person name="Fonknechten N."/>
            <person name="Vallenet D."/>
            <person name="Segurens B."/>
            <person name="Schenowitz-Truong C."/>
            <person name="Medigue C."/>
            <person name="Collingro A."/>
            <person name="Snel B."/>
            <person name="Dutilh B.E."/>
            <person name="OpDenCamp H.J.M."/>
            <person name="vanDerDrift C."/>
            <person name="Cirpus I."/>
            <person name="vanDePas-Schoonen K.T."/>
            <person name="Harhangi H.R."/>
            <person name="vanNiftrik L."/>
            <person name="Schmid M."/>
            <person name="Keltjens J."/>
            <person name="vanDeVossenberg J."/>
            <person name="Kartal B."/>
            <person name="Meier H."/>
            <person name="Frishman D."/>
            <person name="Huynen M.A."/>
            <person name="Mewes H."/>
            <person name="Weissenbach J."/>
            <person name="Jetten M.S.M."/>
            <person name="Wagner M."/>
            <person name="LePaslier D."/>
        </authorList>
    </citation>
    <scope>NUCLEOTIDE SEQUENCE</scope>
</reference>
<organism evidence="1">
    <name type="scientific">Kuenenia stuttgartiensis</name>
    <dbReference type="NCBI Taxonomy" id="174633"/>
    <lineage>
        <taxon>Bacteria</taxon>
        <taxon>Pseudomonadati</taxon>
        <taxon>Planctomycetota</taxon>
        <taxon>Candidatus Brocadiia</taxon>
        <taxon>Candidatus Brocadiales</taxon>
        <taxon>Candidatus Brocadiaceae</taxon>
        <taxon>Candidatus Kuenenia</taxon>
    </lineage>
</organism>
<sequence>MLGLMLIRVFCTRETKYNLLEKEGFKPSFLYFHKTDSDTITINSVSFGNFDSLIVSRNVLYLIMPHILVRFAA</sequence>
<reference evidence="1" key="2">
    <citation type="submission" date="2006-01" db="EMBL/GenBank/DDBJ databases">
        <authorList>
            <person name="Genoscope"/>
        </authorList>
    </citation>
    <scope>NUCLEOTIDE SEQUENCE</scope>
</reference>
<proteinExistence type="predicted"/>
<accession>Q1Q4K2</accession>